<gene>
    <name evidence="1" type="ORF">GSMUA_273690.1</name>
</gene>
<reference evidence="1" key="1">
    <citation type="submission" date="2021-03" db="EMBL/GenBank/DDBJ databases">
        <authorList>
            <consortium name="Genoscope - CEA"/>
            <person name="William W."/>
        </authorList>
    </citation>
    <scope>NUCLEOTIDE SEQUENCE</scope>
    <source>
        <strain evidence="1">Doubled-haploid Pahang</strain>
    </source>
</reference>
<dbReference type="AlphaFoldDB" id="A0A8D6ZZ73"/>
<name>A0A8D6ZZ73_MUSAM</name>
<sequence length="34" mass="3782">MPSLLLLTFDNLLQIKAKKASWTMGSSFLVKKGN</sequence>
<evidence type="ECO:0000313" key="1">
    <source>
        <dbReference type="EMBL" id="CAG1839192.1"/>
    </source>
</evidence>
<protein>
    <submittedName>
        <fullName evidence="1">(wild Malaysian banana) hypothetical protein</fullName>
    </submittedName>
</protein>
<organism evidence="1">
    <name type="scientific">Musa acuminata subsp. malaccensis</name>
    <name type="common">Wild banana</name>
    <name type="synonym">Musa malaccensis</name>
    <dbReference type="NCBI Taxonomy" id="214687"/>
    <lineage>
        <taxon>Eukaryota</taxon>
        <taxon>Viridiplantae</taxon>
        <taxon>Streptophyta</taxon>
        <taxon>Embryophyta</taxon>
        <taxon>Tracheophyta</taxon>
        <taxon>Spermatophyta</taxon>
        <taxon>Magnoliopsida</taxon>
        <taxon>Liliopsida</taxon>
        <taxon>Zingiberales</taxon>
        <taxon>Musaceae</taxon>
        <taxon>Musa</taxon>
    </lineage>
</organism>
<proteinExistence type="predicted"/>
<accession>A0A8D6ZZ73</accession>
<dbReference type="EMBL" id="HG996470">
    <property type="protein sequence ID" value="CAG1839192.1"/>
    <property type="molecule type" value="Genomic_DNA"/>
</dbReference>